<comment type="caution">
    <text evidence="2">The sequence shown here is derived from an EMBL/GenBank/DDBJ whole genome shotgun (WGS) entry which is preliminary data.</text>
</comment>
<proteinExistence type="predicted"/>
<dbReference type="OrthoDB" id="4505949at2"/>
<dbReference type="NCBIfam" id="NF042935">
    <property type="entry name" value="SCO6880_fam"/>
    <property type="match status" value="1"/>
</dbReference>
<feature type="transmembrane region" description="Helical" evidence="1">
    <location>
        <begin position="28"/>
        <end position="46"/>
    </location>
</feature>
<keyword evidence="1" id="KW-0472">Membrane</keyword>
<evidence type="ECO:0000313" key="3">
    <source>
        <dbReference type="Proteomes" id="UP000270299"/>
    </source>
</evidence>
<keyword evidence="3" id="KW-1185">Reference proteome</keyword>
<dbReference type="InterPro" id="IPR049978">
    <property type="entry name" value="SCO6880-like"/>
</dbReference>
<protein>
    <recommendedName>
        <fullName evidence="4">PrgI family protein</fullName>
    </recommendedName>
</protein>
<dbReference type="AlphaFoldDB" id="A0A3L6ZU44"/>
<keyword evidence="1" id="KW-0812">Transmembrane</keyword>
<evidence type="ECO:0000256" key="1">
    <source>
        <dbReference type="SAM" id="Phobius"/>
    </source>
</evidence>
<name>A0A3L6ZU44_9MICO</name>
<accession>A0A3L6ZU44</accession>
<evidence type="ECO:0000313" key="2">
    <source>
        <dbReference type="EMBL" id="RLP71513.1"/>
    </source>
</evidence>
<gene>
    <name evidence="2" type="ORF">D9V29_08590</name>
</gene>
<dbReference type="Proteomes" id="UP000270299">
    <property type="component" value="Unassembled WGS sequence"/>
</dbReference>
<keyword evidence="1" id="KW-1133">Transmembrane helix</keyword>
<reference evidence="2 3" key="1">
    <citation type="submission" date="2018-10" db="EMBL/GenBank/DDBJ databases">
        <authorList>
            <person name="Li J."/>
        </authorList>
    </citation>
    <scope>NUCLEOTIDE SEQUENCE [LARGE SCALE GENOMIC DNA]</scope>
    <source>
        <strain evidence="2 3">CCTCC AB209002</strain>
    </source>
</reference>
<dbReference type="EMBL" id="RCUV01000008">
    <property type="protein sequence ID" value="RLP71513.1"/>
    <property type="molecule type" value="Genomic_DNA"/>
</dbReference>
<organism evidence="2 3">
    <name type="scientific">Mycetocola manganoxydans</name>
    <dbReference type="NCBI Taxonomy" id="699879"/>
    <lineage>
        <taxon>Bacteria</taxon>
        <taxon>Bacillati</taxon>
        <taxon>Actinomycetota</taxon>
        <taxon>Actinomycetes</taxon>
        <taxon>Micrococcales</taxon>
        <taxon>Microbacteriaceae</taxon>
        <taxon>Mycetocola</taxon>
    </lineage>
</organism>
<evidence type="ECO:0008006" key="4">
    <source>
        <dbReference type="Google" id="ProtNLM"/>
    </source>
</evidence>
<sequence length="478" mass="50551">MGLGSIGTAVLFVGAGFSVIVTMASNILNGAVTAFVFGLFLLAVAVKNKHGQSLLMRAATKAGWMTTKSKGTHIYRSGPLGRAEWGTAQLPGLAAGSRLTEWKDSYNRPFALLQVPSTSDYTVVIATEPDGAALVDREQVDVWVAEWGMWLASLGDEPGIEAASVTIETAPDTGTRLRREVTSRIDPSAPEFAKRILNDLVDQYPAGSATIKAYVALTFNAAARVGGKKRTPDEMGRELASRLPGLTQGLAATGAGATRPLSAQDLCEVVRVAYDPAAAPLIDTANAAGEPPELYWPEVGPTAHQSNWDTYRHDSALSVTWMMSGAPRGNVPSSVLARLLAPHRDVARKRVTLLYRPIDAAKAAAIVEADVRASTFNLQSSDKPTARSMTATRAALATAQEEASGAGLVNFGLLVTATVMHASQEADARAAIDNLSATARLRLRVVHGSQDSAFAAALPLGLVLPKHLRVPSEVREQL</sequence>